<dbReference type="PANTHER" id="PTHR45749">
    <property type="match status" value="1"/>
</dbReference>
<protein>
    <recommendedName>
        <fullName evidence="1">HAT C-terminal dimerisation domain-containing protein</fullName>
    </recommendedName>
</protein>
<name>A0AAV0XBV7_9HEMI</name>
<evidence type="ECO:0000259" key="1">
    <source>
        <dbReference type="Pfam" id="PF05699"/>
    </source>
</evidence>
<proteinExistence type="predicted"/>
<dbReference type="PANTHER" id="PTHR45749:SF37">
    <property type="entry name" value="OS05G0311600 PROTEIN"/>
    <property type="match status" value="1"/>
</dbReference>
<dbReference type="Proteomes" id="UP001160148">
    <property type="component" value="Unassembled WGS sequence"/>
</dbReference>
<gene>
    <name evidence="2" type="ORF">MEUPH1_LOCUS20305</name>
</gene>
<dbReference type="AlphaFoldDB" id="A0AAV0XBV7"/>
<dbReference type="Pfam" id="PF05699">
    <property type="entry name" value="Dimer_Tnp_hAT"/>
    <property type="match status" value="1"/>
</dbReference>
<evidence type="ECO:0000313" key="2">
    <source>
        <dbReference type="EMBL" id="CAI6365611.1"/>
    </source>
</evidence>
<feature type="domain" description="HAT C-terminal dimerisation" evidence="1">
    <location>
        <begin position="1"/>
        <end position="39"/>
    </location>
</feature>
<evidence type="ECO:0000313" key="3">
    <source>
        <dbReference type="Proteomes" id="UP001160148"/>
    </source>
</evidence>
<keyword evidence="3" id="KW-1185">Reference proteome</keyword>
<dbReference type="EMBL" id="CARXXK010000004">
    <property type="protein sequence ID" value="CAI6365611.1"/>
    <property type="molecule type" value="Genomic_DNA"/>
</dbReference>
<dbReference type="GO" id="GO:0046983">
    <property type="term" value="F:protein dimerization activity"/>
    <property type="evidence" value="ECO:0007669"/>
    <property type="project" value="InterPro"/>
</dbReference>
<reference evidence="2 3" key="1">
    <citation type="submission" date="2023-01" db="EMBL/GenBank/DDBJ databases">
        <authorList>
            <person name="Whitehead M."/>
        </authorList>
    </citation>
    <scope>NUCLEOTIDE SEQUENCE [LARGE SCALE GENOMIC DNA]</scope>
</reference>
<sequence length="73" mass="8565">MTSAEAERSFSTLKRIKTFLRSTMSEDRLSALSMLSIEKCMIKNIPNFNEKVIDMFAEKKERRIELIYKNVSD</sequence>
<comment type="caution">
    <text evidence="2">The sequence shown here is derived from an EMBL/GenBank/DDBJ whole genome shotgun (WGS) entry which is preliminary data.</text>
</comment>
<dbReference type="InterPro" id="IPR008906">
    <property type="entry name" value="HATC_C_dom"/>
</dbReference>
<organism evidence="2 3">
    <name type="scientific">Macrosiphum euphorbiae</name>
    <name type="common">potato aphid</name>
    <dbReference type="NCBI Taxonomy" id="13131"/>
    <lineage>
        <taxon>Eukaryota</taxon>
        <taxon>Metazoa</taxon>
        <taxon>Ecdysozoa</taxon>
        <taxon>Arthropoda</taxon>
        <taxon>Hexapoda</taxon>
        <taxon>Insecta</taxon>
        <taxon>Pterygota</taxon>
        <taxon>Neoptera</taxon>
        <taxon>Paraneoptera</taxon>
        <taxon>Hemiptera</taxon>
        <taxon>Sternorrhyncha</taxon>
        <taxon>Aphidomorpha</taxon>
        <taxon>Aphidoidea</taxon>
        <taxon>Aphididae</taxon>
        <taxon>Macrosiphini</taxon>
        <taxon>Macrosiphum</taxon>
    </lineage>
</organism>
<accession>A0AAV0XBV7</accession>